<comment type="similarity">
    <text evidence="3 9">Belongs to the FliF family.</text>
</comment>
<dbReference type="NCBIfam" id="TIGR00206">
    <property type="entry name" value="fliF"/>
    <property type="match status" value="1"/>
</dbReference>
<dbReference type="EMBL" id="JABMCI010000069">
    <property type="protein sequence ID" value="NUU18962.1"/>
    <property type="molecule type" value="Genomic_DNA"/>
</dbReference>
<proteinExistence type="inferred from homology"/>
<protein>
    <recommendedName>
        <fullName evidence="9">Flagellar M-ring protein</fullName>
    </recommendedName>
</protein>
<evidence type="ECO:0000256" key="1">
    <source>
        <dbReference type="ARBA" id="ARBA00004117"/>
    </source>
</evidence>
<evidence type="ECO:0000256" key="6">
    <source>
        <dbReference type="ARBA" id="ARBA00022989"/>
    </source>
</evidence>
<feature type="transmembrane region" description="Helical" evidence="11">
    <location>
        <begin position="430"/>
        <end position="448"/>
    </location>
</feature>
<keyword evidence="4" id="KW-1003">Cell membrane</keyword>
<evidence type="ECO:0000256" key="3">
    <source>
        <dbReference type="ARBA" id="ARBA00007971"/>
    </source>
</evidence>
<feature type="domain" description="Flagellar M-ring C-terminal" evidence="13">
    <location>
        <begin position="252"/>
        <end position="399"/>
    </location>
</feature>
<sequence length="536" mass="54566">MPAQMQAAMSRMTAAAKEFSLAQRTLVIIGVAVLVLGAVALSSWLSKPTMSPLFTSLSGADASAVVDELESAGVSYQLTDGGSTVLVPADQLYNQRIKLAAAGLPTNSDGGGYSLLDDMPMTSSEFQQQKTYQRALEGELAKTISAIDGVDAATVRLAMPEDSVFVSEKADPTASVFVRTRAGATLGADQVQSIVHLVSAGIEGMEPNDVAVVDSAGQVLSAVGTGATGGGLAGRQTNEYEERVRSAVQSLLDQVVGAGHSAVTVTAELDYDESQRTLEQFSVSEGTPPLASSTTKEDYTGSGGTATGVLGPDNIAVPEGASGTGTYTSTTEDVTNAVNKSTEVTTAAPGAVERQSVAVAVDTEAVAGIDMADLSQMLAAAAGIDTERGDTIAVQSMAFDTSQAESAEEAFAAADADAKAAASSSFIRQAAIAGAALLLVIIVVIALARRSGKSRRTAIDLGEIPLGRGPHDPLGIEGVSADDLPALPAAPRQLAPDPVAVKRAEIGALADDQPEEVADLLRGWLVGSGSSSGRGR</sequence>
<dbReference type="GO" id="GO:0071973">
    <property type="term" value="P:bacterial-type flagellum-dependent cell motility"/>
    <property type="evidence" value="ECO:0007669"/>
    <property type="project" value="InterPro"/>
</dbReference>
<dbReference type="InterPro" id="IPR045851">
    <property type="entry name" value="AMP-bd_C_sf"/>
</dbReference>
<dbReference type="InterPro" id="IPR000067">
    <property type="entry name" value="FlgMring_FliF"/>
</dbReference>
<dbReference type="GO" id="GO:0009431">
    <property type="term" value="C:bacterial-type flagellum basal body, MS ring"/>
    <property type="evidence" value="ECO:0007669"/>
    <property type="project" value="InterPro"/>
</dbReference>
<comment type="function">
    <text evidence="9">The M ring may be actively involved in energy transduction.</text>
</comment>
<dbReference type="PANTHER" id="PTHR30046:SF0">
    <property type="entry name" value="FLAGELLAR M-RING PROTEIN"/>
    <property type="match status" value="1"/>
</dbReference>
<keyword evidence="14" id="KW-0969">Cilium</keyword>
<keyword evidence="5 11" id="KW-0812">Transmembrane</keyword>
<evidence type="ECO:0000256" key="10">
    <source>
        <dbReference type="SAM" id="MobiDB-lite"/>
    </source>
</evidence>
<evidence type="ECO:0000313" key="15">
    <source>
        <dbReference type="Proteomes" id="UP000565724"/>
    </source>
</evidence>
<dbReference type="Proteomes" id="UP000565724">
    <property type="component" value="Unassembled WGS sequence"/>
</dbReference>
<dbReference type="GO" id="GO:0005886">
    <property type="term" value="C:plasma membrane"/>
    <property type="evidence" value="ECO:0007669"/>
    <property type="project" value="UniProtKB-SubCell"/>
</dbReference>
<name>A0A7Y6A5D2_9CELL</name>
<keyword evidence="6 11" id="KW-1133">Transmembrane helix</keyword>
<dbReference type="Pfam" id="PF01514">
    <property type="entry name" value="YscJ_FliF"/>
    <property type="match status" value="1"/>
</dbReference>
<feature type="domain" description="Flagellar M-ring N-terminal" evidence="12">
    <location>
        <begin position="46"/>
        <end position="221"/>
    </location>
</feature>
<evidence type="ECO:0000313" key="14">
    <source>
        <dbReference type="EMBL" id="NUU18962.1"/>
    </source>
</evidence>
<dbReference type="GO" id="GO:0003774">
    <property type="term" value="F:cytoskeletal motor activity"/>
    <property type="evidence" value="ECO:0007669"/>
    <property type="project" value="InterPro"/>
</dbReference>
<evidence type="ECO:0000259" key="13">
    <source>
        <dbReference type="Pfam" id="PF08345"/>
    </source>
</evidence>
<dbReference type="PANTHER" id="PTHR30046">
    <property type="entry name" value="FLAGELLAR M-RING PROTEIN"/>
    <property type="match status" value="1"/>
</dbReference>
<evidence type="ECO:0000256" key="5">
    <source>
        <dbReference type="ARBA" id="ARBA00022692"/>
    </source>
</evidence>
<keyword evidence="8 9" id="KW-0975">Bacterial flagellum</keyword>
<feature type="region of interest" description="Disordered" evidence="10">
    <location>
        <begin position="280"/>
        <end position="330"/>
    </location>
</feature>
<organism evidence="14 15">
    <name type="scientific">Cellulomonas humilata</name>
    <dbReference type="NCBI Taxonomy" id="144055"/>
    <lineage>
        <taxon>Bacteria</taxon>
        <taxon>Bacillati</taxon>
        <taxon>Actinomycetota</taxon>
        <taxon>Actinomycetes</taxon>
        <taxon>Micrococcales</taxon>
        <taxon>Cellulomonadaceae</taxon>
        <taxon>Cellulomonas</taxon>
    </lineage>
</organism>
<comment type="caution">
    <text evidence="14">The sequence shown here is derived from an EMBL/GenBank/DDBJ whole genome shotgun (WGS) entry which is preliminary data.</text>
</comment>
<evidence type="ECO:0000256" key="2">
    <source>
        <dbReference type="ARBA" id="ARBA00004651"/>
    </source>
</evidence>
<dbReference type="InterPro" id="IPR006182">
    <property type="entry name" value="FliF_N_dom"/>
</dbReference>
<evidence type="ECO:0000256" key="8">
    <source>
        <dbReference type="ARBA" id="ARBA00023143"/>
    </source>
</evidence>
<dbReference type="PIRSF" id="PIRSF004862">
    <property type="entry name" value="FliF"/>
    <property type="match status" value="1"/>
</dbReference>
<dbReference type="InterPro" id="IPR043427">
    <property type="entry name" value="YscJ/FliF"/>
</dbReference>
<dbReference type="RefSeq" id="WP_175348877.1">
    <property type="nucleotide sequence ID" value="NZ_JABMCI010000069.1"/>
</dbReference>
<dbReference type="AlphaFoldDB" id="A0A7Y6A5D2"/>
<evidence type="ECO:0000256" key="9">
    <source>
        <dbReference type="PIRNR" id="PIRNR004862"/>
    </source>
</evidence>
<gene>
    <name evidence="14" type="primary">fliF</name>
    <name evidence="14" type="ORF">HP550_17055</name>
</gene>
<keyword evidence="15" id="KW-1185">Reference proteome</keyword>
<feature type="compositionally biased region" description="Polar residues" evidence="10">
    <location>
        <begin position="280"/>
        <end position="294"/>
    </location>
</feature>
<reference evidence="14 15" key="1">
    <citation type="submission" date="2020-05" db="EMBL/GenBank/DDBJ databases">
        <title>Genome Sequencing of Type Strains.</title>
        <authorList>
            <person name="Lemaire J.F."/>
            <person name="Inderbitzin P."/>
            <person name="Gregorio O.A."/>
            <person name="Collins S.B."/>
            <person name="Wespe N."/>
            <person name="Knight-Connoni V."/>
        </authorList>
    </citation>
    <scope>NUCLEOTIDE SEQUENCE [LARGE SCALE GENOMIC DNA]</scope>
    <source>
        <strain evidence="14 15">ATCC 25174</strain>
    </source>
</reference>
<keyword evidence="7 11" id="KW-0472">Membrane</keyword>
<evidence type="ECO:0000259" key="12">
    <source>
        <dbReference type="Pfam" id="PF01514"/>
    </source>
</evidence>
<evidence type="ECO:0000256" key="4">
    <source>
        <dbReference type="ARBA" id="ARBA00022475"/>
    </source>
</evidence>
<dbReference type="Pfam" id="PF08345">
    <property type="entry name" value="YscJ_FliF_C"/>
    <property type="match status" value="1"/>
</dbReference>
<comment type="subcellular location">
    <subcellularLocation>
        <location evidence="1 9">Bacterial flagellum basal body</location>
    </subcellularLocation>
    <subcellularLocation>
        <location evidence="2">Cell membrane</location>
        <topology evidence="2">Multi-pass membrane protein</topology>
    </subcellularLocation>
</comment>
<keyword evidence="14" id="KW-0282">Flagellum</keyword>
<keyword evidence="14" id="KW-0966">Cell projection</keyword>
<accession>A0A7Y6A5D2</accession>
<dbReference type="PRINTS" id="PR01009">
    <property type="entry name" value="FLGMRINGFLIF"/>
</dbReference>
<dbReference type="InterPro" id="IPR013556">
    <property type="entry name" value="Flag_M-ring_C"/>
</dbReference>
<dbReference type="Gene3D" id="3.30.300.30">
    <property type="match status" value="1"/>
</dbReference>
<evidence type="ECO:0000256" key="7">
    <source>
        <dbReference type="ARBA" id="ARBA00023136"/>
    </source>
</evidence>
<evidence type="ECO:0000256" key="11">
    <source>
        <dbReference type="SAM" id="Phobius"/>
    </source>
</evidence>